<evidence type="ECO:0000256" key="2">
    <source>
        <dbReference type="ARBA" id="ARBA00022692"/>
    </source>
</evidence>
<keyword evidence="3 5" id="KW-1133">Transmembrane helix</keyword>
<evidence type="ECO:0000256" key="3">
    <source>
        <dbReference type="ARBA" id="ARBA00022989"/>
    </source>
</evidence>
<dbReference type="GO" id="GO:0012505">
    <property type="term" value="C:endomembrane system"/>
    <property type="evidence" value="ECO:0007669"/>
    <property type="project" value="UniProtKB-SubCell"/>
</dbReference>
<dbReference type="AlphaFoldDB" id="A0A1G9GE43"/>
<feature type="domain" description="HTTM-like" evidence="6">
    <location>
        <begin position="23"/>
        <end position="292"/>
    </location>
</feature>
<evidence type="ECO:0000313" key="7">
    <source>
        <dbReference type="EMBL" id="SDK98851.1"/>
    </source>
</evidence>
<dbReference type="STRING" id="1095776.SAMN04515672_4466"/>
<comment type="subcellular location">
    <subcellularLocation>
        <location evidence="1">Endomembrane system</location>
        <topology evidence="1">Multi-pass membrane protein</topology>
    </subcellularLocation>
</comment>
<proteinExistence type="predicted"/>
<dbReference type="InterPro" id="IPR011020">
    <property type="entry name" value="HTTM-like"/>
</dbReference>
<feature type="transmembrane region" description="Helical" evidence="5">
    <location>
        <begin position="30"/>
        <end position="48"/>
    </location>
</feature>
<feature type="transmembrane region" description="Helical" evidence="5">
    <location>
        <begin position="226"/>
        <end position="247"/>
    </location>
</feature>
<organism evidence="7 8">
    <name type="scientific">Natronorubrum texcoconense</name>
    <dbReference type="NCBI Taxonomy" id="1095776"/>
    <lineage>
        <taxon>Archaea</taxon>
        <taxon>Methanobacteriati</taxon>
        <taxon>Methanobacteriota</taxon>
        <taxon>Stenosarchaea group</taxon>
        <taxon>Halobacteria</taxon>
        <taxon>Halobacteriales</taxon>
        <taxon>Natrialbaceae</taxon>
        <taxon>Natronorubrum</taxon>
    </lineage>
</organism>
<evidence type="ECO:0000256" key="1">
    <source>
        <dbReference type="ARBA" id="ARBA00004127"/>
    </source>
</evidence>
<dbReference type="Proteomes" id="UP000198882">
    <property type="component" value="Unassembled WGS sequence"/>
</dbReference>
<accession>A0A1G9GE43</accession>
<dbReference type="Pfam" id="PF05090">
    <property type="entry name" value="HTTM"/>
    <property type="match status" value="1"/>
</dbReference>
<sequence length="550" mass="61638">MGPALRPALLESGRRLRTALHRRVQIDTRTLAVFRIFAGLLVVADLLLRSRNFWYFYTDEGVAPRSLVLEASASDPFSIYHLTTDPTLIAALFVLQGLIAVQLIVGYKTRLATVLTFLFVVSLDHHNPFVLSYADTLFRLLLFWAVFLPLGERWSVDAVHAGREPRSVVANAATALIMGQMVYMYLTNGIIKSQSDVWTSGDAAPLVLGIDEITFLLGDTIRQLPVFLELGGLIWFTILLLSPLLIFLPGRWRYPLIGLFAAGHLSFAISVRIGAFPYVALAGLLVFLQTPFWDDLRRLGRYAGIDLERLSARAGSLERVATQFPNYRLDSDRAVRLRGHAYTLALAAVVVTLLFVAAVMVFNVGAALADDESDQPMEDRVEGTVEETLAETRGVSQVESTASRFGVDQPIGWGVFAGPDPRTTDRYYVFPAETEHGEVVDAYTGGPLIDERPYDGQLQKQYDTYRERFYMNSVRRGSVQNAVPEQLADHICEQWAEDHDEELAYVNMYAVHEDVTSETITDPENREREYLEIYRHGCGDNEPKVIEPPE</sequence>
<dbReference type="RefSeq" id="WP_090311922.1">
    <property type="nucleotide sequence ID" value="NZ_FNFE01000009.1"/>
</dbReference>
<evidence type="ECO:0000256" key="5">
    <source>
        <dbReference type="SAM" id="Phobius"/>
    </source>
</evidence>
<feature type="transmembrane region" description="Helical" evidence="5">
    <location>
        <begin position="128"/>
        <end position="148"/>
    </location>
</feature>
<keyword evidence="8" id="KW-1185">Reference proteome</keyword>
<evidence type="ECO:0000259" key="6">
    <source>
        <dbReference type="SMART" id="SM00752"/>
    </source>
</evidence>
<protein>
    <submittedName>
        <fullName evidence="7">Vitamin K-dependent gamma-carboxylase</fullName>
    </submittedName>
</protein>
<evidence type="ECO:0000313" key="8">
    <source>
        <dbReference type="Proteomes" id="UP000198882"/>
    </source>
</evidence>
<feature type="transmembrane region" description="Helical" evidence="5">
    <location>
        <begin position="88"/>
        <end position="107"/>
    </location>
</feature>
<dbReference type="PANTHER" id="PTHR39535">
    <property type="entry name" value="SPORULATION-DELAYING PROTEIN SDPB"/>
    <property type="match status" value="1"/>
</dbReference>
<gene>
    <name evidence="7" type="ORF">SAMN04515672_4466</name>
</gene>
<evidence type="ECO:0000256" key="4">
    <source>
        <dbReference type="ARBA" id="ARBA00023136"/>
    </source>
</evidence>
<name>A0A1G9GE43_9EURY</name>
<dbReference type="InterPro" id="IPR053934">
    <property type="entry name" value="HTTM_dom"/>
</dbReference>
<feature type="transmembrane region" description="Helical" evidence="5">
    <location>
        <begin position="168"/>
        <end position="186"/>
    </location>
</feature>
<dbReference type="EMBL" id="FNFE01000009">
    <property type="protein sequence ID" value="SDK98851.1"/>
    <property type="molecule type" value="Genomic_DNA"/>
</dbReference>
<reference evidence="8" key="1">
    <citation type="submission" date="2016-10" db="EMBL/GenBank/DDBJ databases">
        <authorList>
            <person name="Varghese N."/>
            <person name="Submissions S."/>
        </authorList>
    </citation>
    <scope>NUCLEOTIDE SEQUENCE [LARGE SCALE GENOMIC DNA]</scope>
    <source>
        <strain evidence="8">B4,CECT 8067,JCM 17497</strain>
    </source>
</reference>
<dbReference type="PANTHER" id="PTHR39535:SF2">
    <property type="entry name" value="HTTM DOMAIN-CONTAINING PROTEIN"/>
    <property type="match status" value="1"/>
</dbReference>
<dbReference type="InterPro" id="IPR052964">
    <property type="entry name" value="Sporulation_signal_mat"/>
</dbReference>
<feature type="transmembrane region" description="Helical" evidence="5">
    <location>
        <begin position="267"/>
        <end position="288"/>
    </location>
</feature>
<keyword evidence="4 5" id="KW-0472">Membrane</keyword>
<dbReference type="SMART" id="SM00752">
    <property type="entry name" value="HTTM"/>
    <property type="match status" value="1"/>
</dbReference>
<dbReference type="OrthoDB" id="327281at2157"/>
<feature type="transmembrane region" description="Helical" evidence="5">
    <location>
        <begin position="341"/>
        <end position="368"/>
    </location>
</feature>
<keyword evidence="2 5" id="KW-0812">Transmembrane</keyword>